<evidence type="ECO:0000313" key="1">
    <source>
        <dbReference type="EMBL" id="KAF7299421.1"/>
    </source>
</evidence>
<dbReference type="RefSeq" id="XP_037218809.1">
    <property type="nucleotide sequence ID" value="XM_037365567.1"/>
</dbReference>
<dbReference type="InterPro" id="IPR032675">
    <property type="entry name" value="LRR_dom_sf"/>
</dbReference>
<proteinExistence type="predicted"/>
<organism evidence="1 2">
    <name type="scientific">Mycena indigotica</name>
    <dbReference type="NCBI Taxonomy" id="2126181"/>
    <lineage>
        <taxon>Eukaryota</taxon>
        <taxon>Fungi</taxon>
        <taxon>Dikarya</taxon>
        <taxon>Basidiomycota</taxon>
        <taxon>Agaricomycotina</taxon>
        <taxon>Agaricomycetes</taxon>
        <taxon>Agaricomycetidae</taxon>
        <taxon>Agaricales</taxon>
        <taxon>Marasmiineae</taxon>
        <taxon>Mycenaceae</taxon>
        <taxon>Mycena</taxon>
    </lineage>
</organism>
<sequence>MHAALQERELLDLICAELRLARTAPSMRGLASLARTCRGFTESVLDALWFTQTNILPTFDVFPGDLLHCAGRADGGFDLYLRQPLWPHDLLYALRYTRRVRHLICPPYEYSGIWLPGCRVPLAPDCVVSKCEGANPGLEAQAFFPQLILIMISAPRLTHLQLRMGRHSALGFLLPVASRLQVLVLESRGIYDRLSEYPIYSEVNPMAPQLRNIRVLAIGNLDDVGLSHIAGLPHLTELELRFLDGGVDSEYRGATFMSEDCHSTLCASFD</sequence>
<protein>
    <recommendedName>
        <fullName evidence="3">F-box domain-containing protein</fullName>
    </recommendedName>
</protein>
<keyword evidence="2" id="KW-1185">Reference proteome</keyword>
<gene>
    <name evidence="1" type="ORF">MIND_00891900</name>
</gene>
<accession>A0A8H6SH87</accession>
<dbReference type="Gene3D" id="3.80.10.10">
    <property type="entry name" value="Ribonuclease Inhibitor"/>
    <property type="match status" value="1"/>
</dbReference>
<dbReference type="SUPFAM" id="SSF52047">
    <property type="entry name" value="RNI-like"/>
    <property type="match status" value="1"/>
</dbReference>
<reference evidence="1" key="1">
    <citation type="submission" date="2020-05" db="EMBL/GenBank/DDBJ databases">
        <title>Mycena genomes resolve the evolution of fungal bioluminescence.</title>
        <authorList>
            <person name="Tsai I.J."/>
        </authorList>
    </citation>
    <scope>NUCLEOTIDE SEQUENCE</scope>
    <source>
        <strain evidence="1">171206Taipei</strain>
    </source>
</reference>
<evidence type="ECO:0000313" key="2">
    <source>
        <dbReference type="Proteomes" id="UP000636479"/>
    </source>
</evidence>
<comment type="caution">
    <text evidence="1">The sequence shown here is derived from an EMBL/GenBank/DDBJ whole genome shotgun (WGS) entry which is preliminary data.</text>
</comment>
<evidence type="ECO:0008006" key="3">
    <source>
        <dbReference type="Google" id="ProtNLM"/>
    </source>
</evidence>
<dbReference type="OrthoDB" id="3067012at2759"/>
<name>A0A8H6SH87_9AGAR</name>
<dbReference type="AlphaFoldDB" id="A0A8H6SH87"/>
<dbReference type="Proteomes" id="UP000636479">
    <property type="component" value="Unassembled WGS sequence"/>
</dbReference>
<dbReference type="GeneID" id="59348083"/>
<dbReference type="EMBL" id="JACAZF010000007">
    <property type="protein sequence ID" value="KAF7299421.1"/>
    <property type="molecule type" value="Genomic_DNA"/>
</dbReference>